<proteinExistence type="predicted"/>
<feature type="transmembrane region" description="Helical" evidence="2">
    <location>
        <begin position="207"/>
        <end position="227"/>
    </location>
</feature>
<accession>A0A6M6JAW8</accession>
<evidence type="ECO:0000313" key="4">
    <source>
        <dbReference type="Proteomes" id="UP000505377"/>
    </source>
</evidence>
<evidence type="ECO:0000256" key="2">
    <source>
        <dbReference type="SAM" id="Phobius"/>
    </source>
</evidence>
<reference evidence="3 4" key="1">
    <citation type="submission" date="2020-05" db="EMBL/GenBank/DDBJ databases">
        <authorList>
            <person name="Mo P."/>
        </authorList>
    </citation>
    <scope>NUCLEOTIDE SEQUENCE [LARGE SCALE GENOMIC DNA]</scope>
    <source>
        <strain evidence="3 4">Gen01</strain>
    </source>
</reference>
<dbReference type="KEGG" id="pbro:HOP40_03590"/>
<keyword evidence="4" id="KW-1185">Reference proteome</keyword>
<keyword evidence="2" id="KW-0472">Membrane</keyword>
<feature type="region of interest" description="Disordered" evidence="1">
    <location>
        <begin position="1"/>
        <end position="20"/>
    </location>
</feature>
<feature type="transmembrane region" description="Helical" evidence="2">
    <location>
        <begin position="113"/>
        <end position="134"/>
    </location>
</feature>
<dbReference type="RefSeq" id="WP_172154610.1">
    <property type="nucleotide sequence ID" value="NZ_CP053564.1"/>
</dbReference>
<feature type="transmembrane region" description="Helical" evidence="2">
    <location>
        <begin position="239"/>
        <end position="259"/>
    </location>
</feature>
<name>A0A6M6JAW8_9PSEU</name>
<evidence type="ECO:0000256" key="1">
    <source>
        <dbReference type="SAM" id="MobiDB-lite"/>
    </source>
</evidence>
<dbReference type="PANTHER" id="PTHR41282:SF1">
    <property type="entry name" value="CONSERVED TRANSMEMBRANE PROTEIN-RELATED"/>
    <property type="match status" value="1"/>
</dbReference>
<sequence length="271" mass="28404">MRTSSNPAFRNLPQGQGNGGYATFDRQGGGAMSGASAYADSRASQVEHGRAGSGERPITIDDVVMKTGLSAGTALVLGTLTAVSGLYALALPAFIVGFVVSLVLIFKPQWSGAPLVLLYSAAMGVALGGITGVFDQIYPGIALQAIVGTAGVFLGMLVVYKTGAVRVTPRFTKWLMGALIGVVVLMLFNLVMSLFGINTGLRDGGPLAIGFSLLVIGVAAFSLLLDFDQADQAIRGGAPAKFAWYIAFGLMTTLVWLYIEILRLLSYLRQD</sequence>
<feature type="transmembrane region" description="Helical" evidence="2">
    <location>
        <begin position="85"/>
        <end position="106"/>
    </location>
</feature>
<feature type="transmembrane region" description="Helical" evidence="2">
    <location>
        <begin position="140"/>
        <end position="162"/>
    </location>
</feature>
<dbReference type="Pfam" id="PF12811">
    <property type="entry name" value="BaxI_1"/>
    <property type="match status" value="1"/>
</dbReference>
<dbReference type="EMBL" id="CP053564">
    <property type="protein sequence ID" value="QJY45024.1"/>
    <property type="molecule type" value="Genomic_DNA"/>
</dbReference>
<dbReference type="AlphaFoldDB" id="A0A6M6JAW8"/>
<dbReference type="PIRSF" id="PIRSF009160">
    <property type="entry name" value="UCP009160"/>
    <property type="match status" value="1"/>
</dbReference>
<evidence type="ECO:0000313" key="3">
    <source>
        <dbReference type="EMBL" id="QJY45024.1"/>
    </source>
</evidence>
<protein>
    <submittedName>
        <fullName evidence="3">Bax inhibitor-1/YccA family protein</fullName>
    </submittedName>
</protein>
<dbReference type="PANTHER" id="PTHR41282">
    <property type="entry name" value="CONSERVED TRANSMEMBRANE PROTEIN-RELATED"/>
    <property type="match status" value="1"/>
</dbReference>
<dbReference type="InterPro" id="IPR010539">
    <property type="entry name" value="BaxI_1-like"/>
</dbReference>
<dbReference type="Proteomes" id="UP000505377">
    <property type="component" value="Chromosome"/>
</dbReference>
<keyword evidence="2" id="KW-0812">Transmembrane</keyword>
<gene>
    <name evidence="3" type="ORF">HOP40_03590</name>
</gene>
<feature type="transmembrane region" description="Helical" evidence="2">
    <location>
        <begin position="174"/>
        <end position="195"/>
    </location>
</feature>
<keyword evidence="2" id="KW-1133">Transmembrane helix</keyword>
<organism evidence="3 4">
    <name type="scientific">Pseudonocardia broussonetiae</name>
    <dbReference type="NCBI Taxonomy" id="2736640"/>
    <lineage>
        <taxon>Bacteria</taxon>
        <taxon>Bacillati</taxon>
        <taxon>Actinomycetota</taxon>
        <taxon>Actinomycetes</taxon>
        <taxon>Pseudonocardiales</taxon>
        <taxon>Pseudonocardiaceae</taxon>
        <taxon>Pseudonocardia</taxon>
    </lineage>
</organism>